<proteinExistence type="predicted"/>
<sequence>MFEDFSVPLLVCYERGCPEFQLTIIWLVVFVYGWHV</sequence>
<protein>
    <submittedName>
        <fullName evidence="1">Uncharacterized protein</fullName>
    </submittedName>
</protein>
<dbReference type="AlphaFoldDB" id="A0A2P2N846"/>
<reference evidence="1" key="1">
    <citation type="submission" date="2018-02" db="EMBL/GenBank/DDBJ databases">
        <title>Rhizophora mucronata_Transcriptome.</title>
        <authorList>
            <person name="Meera S.P."/>
            <person name="Sreeshan A."/>
            <person name="Augustine A."/>
        </authorList>
    </citation>
    <scope>NUCLEOTIDE SEQUENCE</scope>
    <source>
        <tissue evidence="1">Leaf</tissue>
    </source>
</reference>
<evidence type="ECO:0000313" key="1">
    <source>
        <dbReference type="EMBL" id="MBX38623.1"/>
    </source>
</evidence>
<name>A0A2P2N846_RHIMU</name>
<accession>A0A2P2N846</accession>
<dbReference type="EMBL" id="GGEC01058139">
    <property type="protein sequence ID" value="MBX38623.1"/>
    <property type="molecule type" value="Transcribed_RNA"/>
</dbReference>
<organism evidence="1">
    <name type="scientific">Rhizophora mucronata</name>
    <name type="common">Asiatic mangrove</name>
    <dbReference type="NCBI Taxonomy" id="61149"/>
    <lineage>
        <taxon>Eukaryota</taxon>
        <taxon>Viridiplantae</taxon>
        <taxon>Streptophyta</taxon>
        <taxon>Embryophyta</taxon>
        <taxon>Tracheophyta</taxon>
        <taxon>Spermatophyta</taxon>
        <taxon>Magnoliopsida</taxon>
        <taxon>eudicotyledons</taxon>
        <taxon>Gunneridae</taxon>
        <taxon>Pentapetalae</taxon>
        <taxon>rosids</taxon>
        <taxon>fabids</taxon>
        <taxon>Malpighiales</taxon>
        <taxon>Rhizophoraceae</taxon>
        <taxon>Rhizophora</taxon>
    </lineage>
</organism>